<dbReference type="InterPro" id="IPR036875">
    <property type="entry name" value="Znf_CCHC_sf"/>
</dbReference>
<gene>
    <name evidence="5" type="ORF">O181_128302</name>
</gene>
<name>A0A9Q3KZK8_9BASI</name>
<evidence type="ECO:0000256" key="3">
    <source>
        <dbReference type="SAM" id="MobiDB-lite"/>
    </source>
</evidence>
<evidence type="ECO:0000256" key="1">
    <source>
        <dbReference type="ARBA" id="ARBA00022664"/>
    </source>
</evidence>
<keyword evidence="2" id="KW-0862">Zinc</keyword>
<evidence type="ECO:0000313" key="5">
    <source>
        <dbReference type="EMBL" id="MBW0588587.1"/>
    </source>
</evidence>
<dbReference type="PROSITE" id="PS50158">
    <property type="entry name" value="ZF_CCHC"/>
    <property type="match status" value="1"/>
</dbReference>
<evidence type="ECO:0000256" key="2">
    <source>
        <dbReference type="PROSITE-ProRule" id="PRU00047"/>
    </source>
</evidence>
<dbReference type="Gene3D" id="4.10.60.10">
    <property type="entry name" value="Zinc finger, CCHC-type"/>
    <property type="match status" value="1"/>
</dbReference>
<dbReference type="AlphaFoldDB" id="A0A9Q3KZK8"/>
<protein>
    <recommendedName>
        <fullName evidence="4">CCHC-type domain-containing protein</fullName>
    </recommendedName>
</protein>
<keyword evidence="2" id="KW-0863">Zinc-finger</keyword>
<dbReference type="GO" id="GO:0006397">
    <property type="term" value="P:mRNA processing"/>
    <property type="evidence" value="ECO:0007669"/>
    <property type="project" value="UniProtKB-KW"/>
</dbReference>
<dbReference type="EMBL" id="AVOT02131106">
    <property type="protein sequence ID" value="MBW0588587.1"/>
    <property type="molecule type" value="Genomic_DNA"/>
</dbReference>
<reference evidence="5" key="1">
    <citation type="submission" date="2021-03" db="EMBL/GenBank/DDBJ databases">
        <title>Draft genome sequence of rust myrtle Austropuccinia psidii MF-1, a brazilian biotype.</title>
        <authorList>
            <person name="Quecine M.C."/>
            <person name="Pachon D.M.R."/>
            <person name="Bonatelli M.L."/>
            <person name="Correr F.H."/>
            <person name="Franceschini L.M."/>
            <person name="Leite T.F."/>
            <person name="Margarido G.R.A."/>
            <person name="Almeida C.A."/>
            <person name="Ferrarezi J.A."/>
            <person name="Labate C.A."/>
        </authorList>
    </citation>
    <scope>NUCLEOTIDE SEQUENCE</scope>
    <source>
        <strain evidence="5">MF-1</strain>
    </source>
</reference>
<dbReference type="SMART" id="SM00343">
    <property type="entry name" value="ZnF_C2HC"/>
    <property type="match status" value="1"/>
</dbReference>
<comment type="caution">
    <text evidence="5">The sequence shown here is derived from an EMBL/GenBank/DDBJ whole genome shotgun (WGS) entry which is preliminary data.</text>
</comment>
<sequence>PFIKKAKPRETLKPNTSNNNEQRKCHKCGGIGHLANNCLKKAKIDEIVETEDHYDKEEEYDSERDTQGSETSKSDGISIINAQINNIDLIYEVLDVNSNLPQVGSSDTNLTNIQDAKLYRTQPAKGMGYKAGESSISIVMVGNQEEKVNLDTGAYCTCVGKCYLETIVPDWEEKLIQIQGLKFSSASESMKPLRIIDLILIFPHPSQCIILKVEFVVMENCTSNHFILGNDYFSIYGIDISNQNDRHFTIGDNKRQKFGFFNNKRQITFIKNEEKSPEMDFSITEQLNESTVQMKEKLTYLLFKYKNAFATDKETLGAIIGHEVDIILNVENLMHLY</sequence>
<evidence type="ECO:0000259" key="4">
    <source>
        <dbReference type="PROSITE" id="PS50158"/>
    </source>
</evidence>
<feature type="domain" description="CCHC-type" evidence="4">
    <location>
        <begin position="23"/>
        <end position="38"/>
    </location>
</feature>
<organism evidence="5 6">
    <name type="scientific">Austropuccinia psidii MF-1</name>
    <dbReference type="NCBI Taxonomy" id="1389203"/>
    <lineage>
        <taxon>Eukaryota</taxon>
        <taxon>Fungi</taxon>
        <taxon>Dikarya</taxon>
        <taxon>Basidiomycota</taxon>
        <taxon>Pucciniomycotina</taxon>
        <taxon>Pucciniomycetes</taxon>
        <taxon>Pucciniales</taxon>
        <taxon>Sphaerophragmiaceae</taxon>
        <taxon>Austropuccinia</taxon>
    </lineage>
</organism>
<dbReference type="GO" id="GO:0003676">
    <property type="term" value="F:nucleic acid binding"/>
    <property type="evidence" value="ECO:0007669"/>
    <property type="project" value="InterPro"/>
</dbReference>
<dbReference type="GO" id="GO:0008270">
    <property type="term" value="F:zinc ion binding"/>
    <property type="evidence" value="ECO:0007669"/>
    <property type="project" value="UniProtKB-KW"/>
</dbReference>
<keyword evidence="6" id="KW-1185">Reference proteome</keyword>
<feature type="non-terminal residue" evidence="5">
    <location>
        <position position="1"/>
    </location>
</feature>
<keyword evidence="1" id="KW-0507">mRNA processing</keyword>
<feature type="region of interest" description="Disordered" evidence="3">
    <location>
        <begin position="52"/>
        <end position="74"/>
    </location>
</feature>
<dbReference type="Proteomes" id="UP000765509">
    <property type="component" value="Unassembled WGS sequence"/>
</dbReference>
<dbReference type="Pfam" id="PF00098">
    <property type="entry name" value="zf-CCHC"/>
    <property type="match status" value="1"/>
</dbReference>
<feature type="region of interest" description="Disordered" evidence="3">
    <location>
        <begin position="1"/>
        <end position="26"/>
    </location>
</feature>
<evidence type="ECO:0000313" key="6">
    <source>
        <dbReference type="Proteomes" id="UP000765509"/>
    </source>
</evidence>
<proteinExistence type="predicted"/>
<dbReference type="InterPro" id="IPR001878">
    <property type="entry name" value="Znf_CCHC"/>
</dbReference>
<accession>A0A9Q3KZK8</accession>
<keyword evidence="2" id="KW-0479">Metal-binding</keyword>
<dbReference type="SUPFAM" id="SSF57756">
    <property type="entry name" value="Retrovirus zinc finger-like domains"/>
    <property type="match status" value="1"/>
</dbReference>